<dbReference type="GO" id="GO:0035999">
    <property type="term" value="P:tetrahydrofolate interconversion"/>
    <property type="evidence" value="ECO:0007669"/>
    <property type="project" value="UniProtKB-UniPathway"/>
</dbReference>
<dbReference type="Pfam" id="PF02574">
    <property type="entry name" value="S-methyl_trans"/>
    <property type="match status" value="1"/>
</dbReference>
<keyword evidence="5 8" id="KW-0808">Transferase</keyword>
<evidence type="ECO:0000256" key="8">
    <source>
        <dbReference type="PROSITE-ProRule" id="PRU00333"/>
    </source>
</evidence>
<feature type="binding site" evidence="8">
    <location>
        <position position="270"/>
    </location>
    <ligand>
        <name>Zn(2+)</name>
        <dbReference type="ChEBI" id="CHEBI:29105"/>
    </ligand>
</feature>
<keyword evidence="8" id="KW-0479">Metal-binding</keyword>
<evidence type="ECO:0000313" key="10">
    <source>
        <dbReference type="EMBL" id="PVY36058.1"/>
    </source>
</evidence>
<dbReference type="InterPro" id="IPR003726">
    <property type="entry name" value="HCY_dom"/>
</dbReference>
<evidence type="ECO:0000256" key="7">
    <source>
        <dbReference type="ARBA" id="ARBA00023002"/>
    </source>
</evidence>
<feature type="binding site" evidence="8">
    <location>
        <position position="205"/>
    </location>
    <ligand>
        <name>Zn(2+)</name>
        <dbReference type="ChEBI" id="CHEBI:29105"/>
    </ligand>
</feature>
<keyword evidence="3 8" id="KW-0489">Methyltransferase</keyword>
<keyword evidence="11" id="KW-1185">Reference proteome</keyword>
<dbReference type="EMBL" id="QEKH01000037">
    <property type="protein sequence ID" value="PVY36058.1"/>
    <property type="molecule type" value="Genomic_DNA"/>
</dbReference>
<dbReference type="InterPro" id="IPR029041">
    <property type="entry name" value="FAD-linked_oxidoreductase-like"/>
</dbReference>
<dbReference type="Gene3D" id="3.20.20.330">
    <property type="entry name" value="Homocysteine-binding-like domain"/>
    <property type="match status" value="1"/>
</dbReference>
<comment type="caution">
    <text evidence="10">The sequence shown here is derived from an EMBL/GenBank/DDBJ whole genome shotgun (WGS) entry which is preliminary data.</text>
</comment>
<evidence type="ECO:0000313" key="11">
    <source>
        <dbReference type="Proteomes" id="UP000245959"/>
    </source>
</evidence>
<protein>
    <submittedName>
        <fullName evidence="10">Homocysteine S-methyltransferase</fullName>
    </submittedName>
</protein>
<dbReference type="NCBIfam" id="NF006396">
    <property type="entry name" value="PRK08645.1"/>
    <property type="match status" value="1"/>
</dbReference>
<evidence type="ECO:0000256" key="6">
    <source>
        <dbReference type="ARBA" id="ARBA00022827"/>
    </source>
</evidence>
<dbReference type="SUPFAM" id="SSF51730">
    <property type="entry name" value="FAD-linked oxidoreductase"/>
    <property type="match status" value="1"/>
</dbReference>
<dbReference type="Pfam" id="PF02219">
    <property type="entry name" value="MTHFR"/>
    <property type="match status" value="1"/>
</dbReference>
<evidence type="ECO:0000256" key="4">
    <source>
        <dbReference type="ARBA" id="ARBA00022630"/>
    </source>
</evidence>
<feature type="binding site" evidence="8">
    <location>
        <position position="271"/>
    </location>
    <ligand>
        <name>Zn(2+)</name>
        <dbReference type="ChEBI" id="CHEBI:29105"/>
    </ligand>
</feature>
<dbReference type="InterPro" id="IPR036589">
    <property type="entry name" value="HCY_dom_sf"/>
</dbReference>
<dbReference type="CDD" id="cd00537">
    <property type="entry name" value="MTHFR"/>
    <property type="match status" value="1"/>
</dbReference>
<keyword evidence="8" id="KW-0862">Zinc</keyword>
<dbReference type="GO" id="GO:0006555">
    <property type="term" value="P:methionine metabolic process"/>
    <property type="evidence" value="ECO:0007669"/>
    <property type="project" value="InterPro"/>
</dbReference>
<dbReference type="GO" id="GO:0008168">
    <property type="term" value="F:methyltransferase activity"/>
    <property type="evidence" value="ECO:0007669"/>
    <property type="project" value="UniProtKB-UniRule"/>
</dbReference>
<dbReference type="GO" id="GO:0004489">
    <property type="term" value="F:methylenetetrahydrofolate reductase [NAD(P)H] activity"/>
    <property type="evidence" value="ECO:0007669"/>
    <property type="project" value="InterPro"/>
</dbReference>
<evidence type="ECO:0000256" key="2">
    <source>
        <dbReference type="ARBA" id="ARBA00004777"/>
    </source>
</evidence>
<name>A0A2U1AI33_9BACT</name>
<evidence type="ECO:0000256" key="5">
    <source>
        <dbReference type="ARBA" id="ARBA00022679"/>
    </source>
</evidence>
<dbReference type="AlphaFoldDB" id="A0A2U1AI33"/>
<evidence type="ECO:0000259" key="9">
    <source>
        <dbReference type="PROSITE" id="PS50970"/>
    </source>
</evidence>
<dbReference type="GeneID" id="78296854"/>
<dbReference type="Gene3D" id="3.20.20.220">
    <property type="match status" value="1"/>
</dbReference>
<feature type="domain" description="Hcy-binding" evidence="9">
    <location>
        <begin position="1"/>
        <end position="285"/>
    </location>
</feature>
<proteinExistence type="predicted"/>
<dbReference type="UniPathway" id="UPA00193"/>
<dbReference type="GO" id="GO:0046872">
    <property type="term" value="F:metal ion binding"/>
    <property type="evidence" value="ECO:0007669"/>
    <property type="project" value="UniProtKB-KW"/>
</dbReference>
<dbReference type="PANTHER" id="PTHR11103:SF18">
    <property type="entry name" value="SLR1189 PROTEIN"/>
    <property type="match status" value="1"/>
</dbReference>
<organism evidence="10 11">
    <name type="scientific">Victivallis vadensis</name>
    <dbReference type="NCBI Taxonomy" id="172901"/>
    <lineage>
        <taxon>Bacteria</taxon>
        <taxon>Pseudomonadati</taxon>
        <taxon>Lentisphaerota</taxon>
        <taxon>Lentisphaeria</taxon>
        <taxon>Victivallales</taxon>
        <taxon>Victivallaceae</taxon>
        <taxon>Victivallis</taxon>
    </lineage>
</organism>
<comment type="cofactor">
    <cofactor evidence="8">
        <name>Zn(2+)</name>
        <dbReference type="ChEBI" id="CHEBI:29105"/>
    </cofactor>
</comment>
<gene>
    <name evidence="10" type="ORF">C8D82_13722</name>
</gene>
<keyword evidence="7" id="KW-0560">Oxidoreductase</keyword>
<sequence length="605" mass="64826">MNLLQQKLAESLTIFDGAIGTEIYRRNFFVNASFEQLNLTAPDVILDIHHQYLKAGAEVLTTNTYNANSRRLAKFGLSEQTEAINRAGVKLAREAAAGKALVAASVGPVGEPDSDQDRRTRAELLAEQIRALSDADFIIFESLRRAADLKAVLEAVAEFPELVYVPSFAIEPHPHINDSATIAEFMEQLNASRPCPAPTAIGLNCGGGPESTLGVLEELTALTQLPVIVQPNAGQPKGVDGRMIYMTSAEYFSTYAKRYAMLGAAAIGGCCGITPDHIEELARTIKPLMQAEKRALPALEVKECDLKPEVPLAERSRIGCKLADGAFIKLVEITPPRGFDLTGTIAGAAKCKAAGIDAVNLPDGPRASARISPLVTALEIQRNAGIETILHCCCRDKSLIGLQADLLGCAGVGINNILFITGDPPKLGDYPFSSGVFDVDSVGLVKIQKRMNQGVDLGGKPLNAVTKMVIGVGADPNAIDLEREYRRTCEKVEAGAEFIITQPVFAPEALFVFLDRVAHLNVPVIAGIWPLTSLRNAEFMRTEVPGVVVPDAVMERMAADESKEAQREAGIAIARESVAAIRSRVRGIQVSAPFGNVDTALRVLA</sequence>
<evidence type="ECO:0000256" key="1">
    <source>
        <dbReference type="ARBA" id="ARBA00001974"/>
    </source>
</evidence>
<dbReference type="GO" id="GO:0032259">
    <property type="term" value="P:methylation"/>
    <property type="evidence" value="ECO:0007669"/>
    <property type="project" value="UniProtKB-KW"/>
</dbReference>
<comment type="cofactor">
    <cofactor evidence="1">
        <name>FAD</name>
        <dbReference type="ChEBI" id="CHEBI:57692"/>
    </cofactor>
</comment>
<dbReference type="SUPFAM" id="SSF82282">
    <property type="entry name" value="Homocysteine S-methyltransferase"/>
    <property type="match status" value="1"/>
</dbReference>
<accession>A0A2U1AI33</accession>
<dbReference type="RefSeq" id="WP_165833166.1">
    <property type="nucleotide sequence ID" value="NZ_QEKH01000037.1"/>
</dbReference>
<dbReference type="PROSITE" id="PS50970">
    <property type="entry name" value="HCY"/>
    <property type="match status" value="1"/>
</dbReference>
<comment type="pathway">
    <text evidence="2">One-carbon metabolism; tetrahydrofolate interconversion.</text>
</comment>
<keyword evidence="4" id="KW-0285">Flavoprotein</keyword>
<reference evidence="10 11" key="1">
    <citation type="submission" date="2018-04" db="EMBL/GenBank/DDBJ databases">
        <title>Genomic Encyclopedia of Type Strains, Phase IV (KMG-IV): sequencing the most valuable type-strain genomes for metagenomic binning, comparative biology and taxonomic classification.</title>
        <authorList>
            <person name="Goeker M."/>
        </authorList>
    </citation>
    <scope>NUCLEOTIDE SEQUENCE [LARGE SCALE GENOMIC DNA]</scope>
    <source>
        <strain evidence="10 11">DSM 14823</strain>
    </source>
</reference>
<keyword evidence="6" id="KW-0274">FAD</keyword>
<dbReference type="PANTHER" id="PTHR11103">
    <property type="entry name" value="SLR1189 PROTEIN"/>
    <property type="match status" value="1"/>
</dbReference>
<dbReference type="InterPro" id="IPR003171">
    <property type="entry name" value="Mehydrof_redctse-like"/>
</dbReference>
<dbReference type="Proteomes" id="UP000245959">
    <property type="component" value="Unassembled WGS sequence"/>
</dbReference>
<evidence type="ECO:0000256" key="3">
    <source>
        <dbReference type="ARBA" id="ARBA00022603"/>
    </source>
</evidence>